<organism evidence="1 2">
    <name type="scientific">candidate division MSBL1 archaeon SCGC-AAA259A05</name>
    <dbReference type="NCBI Taxonomy" id="1698259"/>
    <lineage>
        <taxon>Archaea</taxon>
        <taxon>Methanobacteriati</taxon>
        <taxon>Methanobacteriota</taxon>
        <taxon>candidate division MSBL1</taxon>
    </lineage>
</organism>
<reference evidence="1 2" key="1">
    <citation type="journal article" date="2016" name="Sci. Rep.">
        <title>Metabolic traits of an uncultured archaeal lineage -MSBL1- from brine pools of the Red Sea.</title>
        <authorList>
            <person name="Mwirichia R."/>
            <person name="Alam I."/>
            <person name="Rashid M."/>
            <person name="Vinu M."/>
            <person name="Ba-Alawi W."/>
            <person name="Anthony Kamau A."/>
            <person name="Kamanda Ngugi D."/>
            <person name="Goker M."/>
            <person name="Klenk H.P."/>
            <person name="Bajic V."/>
            <person name="Stingl U."/>
        </authorList>
    </citation>
    <scope>NUCLEOTIDE SEQUENCE [LARGE SCALE GENOMIC DNA]</scope>
    <source>
        <strain evidence="1">SCGC-AAA259A05</strain>
    </source>
</reference>
<dbReference type="Gene3D" id="3.40.50.1010">
    <property type="entry name" value="5'-nuclease"/>
    <property type="match status" value="1"/>
</dbReference>
<name>A0A133U600_9EURY</name>
<dbReference type="EMBL" id="LHXJ01000071">
    <property type="protein sequence ID" value="KXA89611.1"/>
    <property type="molecule type" value="Genomic_DNA"/>
</dbReference>
<proteinExistence type="predicted"/>
<accession>A0A133U600</accession>
<dbReference type="Proteomes" id="UP000070163">
    <property type="component" value="Unassembled WGS sequence"/>
</dbReference>
<sequence length="203" mass="22401">MERRAVLDTSAILTLFSALDLRGKELEEVEIVAPECVEKELRDFAGHGDYLGRRAAKALEKLSVKSDPLSRGELKGEKESLGLGEGGITDCDVQVLHLSFELDLPFFTDDFSAHRHFTSHNPSGALFFGILLTLDILGFEDTSRAEEFVFEKLVPRRFPEIADRTKSNLKLAIDDAYIFTKIVEGIGGLPVGSQGRVITLFSG</sequence>
<keyword evidence="2" id="KW-1185">Reference proteome</keyword>
<evidence type="ECO:0000313" key="1">
    <source>
        <dbReference type="EMBL" id="KXA89611.1"/>
    </source>
</evidence>
<feature type="non-terminal residue" evidence="1">
    <location>
        <position position="203"/>
    </location>
</feature>
<evidence type="ECO:0000313" key="2">
    <source>
        <dbReference type="Proteomes" id="UP000070163"/>
    </source>
</evidence>
<comment type="caution">
    <text evidence="1">The sequence shown here is derived from an EMBL/GenBank/DDBJ whole genome shotgun (WGS) entry which is preliminary data.</text>
</comment>
<gene>
    <name evidence="1" type="ORF">AKJ57_05130</name>
</gene>
<evidence type="ECO:0008006" key="3">
    <source>
        <dbReference type="Google" id="ProtNLM"/>
    </source>
</evidence>
<dbReference type="AlphaFoldDB" id="A0A133U600"/>
<protein>
    <recommendedName>
        <fullName evidence="3">PIN domain-containing protein</fullName>
    </recommendedName>
</protein>